<dbReference type="Proteomes" id="UP001164539">
    <property type="component" value="Chromosome 1"/>
</dbReference>
<gene>
    <name evidence="1" type="ORF">OWV82_001918</name>
</gene>
<sequence>MEAIQSRVESWIKDQRAKMLKVSWGPLQWRMKWPPWNASDREQRKRIQEEYEKRKKQLQDLCLAVKAESVSDLQDILCCMVLSECVYKRPAAEVVRAVNKFKADFGGQIVSLERVQPSSDHVPHRYLLAEAGDTLFASFIGTKQYKDVMTDANILQGAIFHEDVMEDIDRIEVAESKPGGQKGNGENRWNPLETKPRQLKDKPKPAAHRGFLARAKGIPALELYRLAQKKKRKLVLCGHSLGGAVAALATLSILRVVAASSSLKDNDKVQVKCITFSQPPVGNAALRDYVNRKGWQHYFKSYCIPEDLVPRILSPAYFHHYNNVQPLSVPTETGINSVSMSKDEEGVEKSRTGKLKENEGEQLVMGLGPVQNSFWRLSRLVPLAGLRSQFNKYRGKQVDPVEASSVTDSAVTSSIEDVADEPQSLEIQEGSDGISLKPLSETNNGPSDVTTTGKLAQKSNTGAGDGRKWRRVPSLPSYVPFGQLYLLENSSVESLSGAEYSKLTSVRSVIAELRERFQSHSMRSYRSRFQRIYDLCMSDSAAIFFGMEQLQQFPHLQQWLGLAMAGTVELGHIVESPAIRTATSVVPLGWSGIPGDKNSEPLKVDITGFRLHLCTLVHAQVNGNWCSTTVESFPSDPTYPSNIGVQPELQQMQVSVGAPLRRPPKYQTLADASIPVFPSIDSEIMDHNRGNPSEASPEEKFIHPEGLSDFFIFCTSDFTTVSKEVYVRTRRVRLLGLEGAGKTSLFKAILGQGKLPTITNTGNVELEADVQEGIAGGLCYSDSAGVNLQELTMEASRFRDELWVGIRDLSRKTDLIVLVHNLSHKIPRYNYSNASRQQPALSLLLDEAKALGIPWVLAITNKFSVSAHQQRAAIDAVVQAYQASPSTTEVINSCPYVMPGAVSASLSWGATGGDSDGRMGAQKLLLAPINLVRRPFQRKDTIFPAEGVNSLCHLVHRVLRGNEEASLQEFARDRLLAELERERMMAIDANSKANASSMTAAAVGASIGAGLGIVLAVVMGAASALRKP</sequence>
<dbReference type="EMBL" id="CM051394">
    <property type="protein sequence ID" value="KAJ4729078.1"/>
    <property type="molecule type" value="Genomic_DNA"/>
</dbReference>
<reference evidence="1 2" key="1">
    <citation type="journal article" date="2023" name="Science">
        <title>Complex scaffold remodeling in plant triterpene biosynthesis.</title>
        <authorList>
            <person name="De La Pena R."/>
            <person name="Hodgson H."/>
            <person name="Liu J.C."/>
            <person name="Stephenson M.J."/>
            <person name="Martin A.C."/>
            <person name="Owen C."/>
            <person name="Harkess A."/>
            <person name="Leebens-Mack J."/>
            <person name="Jimenez L.E."/>
            <person name="Osbourn A."/>
            <person name="Sattely E.S."/>
        </authorList>
    </citation>
    <scope>NUCLEOTIDE SEQUENCE [LARGE SCALE GENOMIC DNA]</scope>
    <source>
        <strain evidence="2">cv. JPN11</strain>
        <tissue evidence="1">Leaf</tissue>
    </source>
</reference>
<accession>A0ACC1YZZ6</accession>
<organism evidence="1 2">
    <name type="scientific">Melia azedarach</name>
    <name type="common">Chinaberry tree</name>
    <dbReference type="NCBI Taxonomy" id="155640"/>
    <lineage>
        <taxon>Eukaryota</taxon>
        <taxon>Viridiplantae</taxon>
        <taxon>Streptophyta</taxon>
        <taxon>Embryophyta</taxon>
        <taxon>Tracheophyta</taxon>
        <taxon>Spermatophyta</taxon>
        <taxon>Magnoliopsida</taxon>
        <taxon>eudicotyledons</taxon>
        <taxon>Gunneridae</taxon>
        <taxon>Pentapetalae</taxon>
        <taxon>rosids</taxon>
        <taxon>malvids</taxon>
        <taxon>Sapindales</taxon>
        <taxon>Meliaceae</taxon>
        <taxon>Melia</taxon>
    </lineage>
</organism>
<proteinExistence type="predicted"/>
<evidence type="ECO:0000313" key="2">
    <source>
        <dbReference type="Proteomes" id="UP001164539"/>
    </source>
</evidence>
<protein>
    <submittedName>
        <fullName evidence="1">Lipase, class 3</fullName>
    </submittedName>
</protein>
<keyword evidence="2" id="KW-1185">Reference proteome</keyword>
<name>A0ACC1YZZ6_MELAZ</name>
<evidence type="ECO:0000313" key="1">
    <source>
        <dbReference type="EMBL" id="KAJ4729078.1"/>
    </source>
</evidence>
<comment type="caution">
    <text evidence="1">The sequence shown here is derived from an EMBL/GenBank/DDBJ whole genome shotgun (WGS) entry which is preliminary data.</text>
</comment>